<dbReference type="STRING" id="1618356.UU93_C0015G0002"/>
<dbReference type="Proteomes" id="UP000034160">
    <property type="component" value="Unassembled WGS sequence"/>
</dbReference>
<dbReference type="Gene3D" id="1.10.10.60">
    <property type="entry name" value="Homeodomain-like"/>
    <property type="match status" value="1"/>
</dbReference>
<evidence type="ECO:0000313" key="1">
    <source>
        <dbReference type="EMBL" id="KKS31663.1"/>
    </source>
</evidence>
<evidence type="ECO:0008006" key="3">
    <source>
        <dbReference type="Google" id="ProtNLM"/>
    </source>
</evidence>
<protein>
    <recommendedName>
        <fullName evidence="3">Resolvase helix-turn-helix domain protein</fullName>
    </recommendedName>
</protein>
<sequence length="229" mass="26855">MLPKNELKNKAIELRKQGFSYSEIIKQISVAKSTLSGWLRDVGLSKRQKQKLTKKKLEAALRGGKARKDNRIFITKKIYEESKKDIGDISRRELWLMGVMLYWAEGHKEKEYRPGSGAQFTNSDPKMIRLFLNWLDKICDIKASEITFSIYIHENNKNRLELVKEYWADITGFKKDDFLQIYFKKGNIKTLRKNIDNSYFGVLRVKVKASSILQRKIAGWIKGVVDYFY</sequence>
<dbReference type="AlphaFoldDB" id="A0A0G1B2D3"/>
<name>A0A0G1B2D3_9BACT</name>
<organism evidence="1 2">
    <name type="scientific">Candidatus Amesbacteria bacterium GW2011_GWA2_42_12</name>
    <dbReference type="NCBI Taxonomy" id="1618356"/>
    <lineage>
        <taxon>Bacteria</taxon>
        <taxon>Candidatus Amesiibacteriota</taxon>
    </lineage>
</organism>
<gene>
    <name evidence="1" type="ORF">UU93_C0015G0002</name>
</gene>
<evidence type="ECO:0000313" key="2">
    <source>
        <dbReference type="Proteomes" id="UP000034160"/>
    </source>
</evidence>
<accession>A0A0G1B2D3</accession>
<reference evidence="1 2" key="1">
    <citation type="journal article" date="2015" name="Nature">
        <title>rRNA introns, odd ribosomes, and small enigmatic genomes across a large radiation of phyla.</title>
        <authorList>
            <person name="Brown C.T."/>
            <person name="Hug L.A."/>
            <person name="Thomas B.C."/>
            <person name="Sharon I."/>
            <person name="Castelle C.J."/>
            <person name="Singh A."/>
            <person name="Wilkins M.J."/>
            <person name="Williams K.H."/>
            <person name="Banfield J.F."/>
        </authorList>
    </citation>
    <scope>NUCLEOTIDE SEQUENCE [LARGE SCALE GENOMIC DNA]</scope>
</reference>
<proteinExistence type="predicted"/>
<comment type="caution">
    <text evidence="1">The sequence shown here is derived from an EMBL/GenBank/DDBJ whole genome shotgun (WGS) entry which is preliminary data.</text>
</comment>
<dbReference type="EMBL" id="LCCN01000015">
    <property type="protein sequence ID" value="KKS31663.1"/>
    <property type="molecule type" value="Genomic_DNA"/>
</dbReference>